<sequence length="210" mass="22826">MREEEGEEHEGGGRGRAGALVFVFWRGGRSRPEPSLHRHSTRPPARKTRRIRRVEERSSIPLVAAPATLPGREACIVREVAPTHHLRLAFNALSTGHSDKESSALLIKAEPSTSPTHRAQRQLTRPRTLARSRVVRSGTSRVGRVPLYEAPSSGLGAGPNGVRCGVGSASLRVRGGRLEEDAHTARSRGACQGWETRRGLLSCWARAMGA</sequence>
<dbReference type="EMBL" id="SOZI01000059">
    <property type="protein sequence ID" value="TNY20718.1"/>
    <property type="molecule type" value="Genomic_DNA"/>
</dbReference>
<comment type="caution">
    <text evidence="2">The sequence shown here is derived from an EMBL/GenBank/DDBJ whole genome shotgun (WGS) entry which is preliminary data.</text>
</comment>
<dbReference type="Proteomes" id="UP000311382">
    <property type="component" value="Unassembled WGS sequence"/>
</dbReference>
<accession>A0A5C5FV58</accession>
<keyword evidence="3" id="KW-1185">Reference proteome</keyword>
<protein>
    <submittedName>
        <fullName evidence="2">Uncharacterized protein</fullName>
    </submittedName>
</protein>
<reference evidence="2 3" key="1">
    <citation type="submission" date="2019-03" db="EMBL/GenBank/DDBJ databases">
        <title>Rhodosporidium diobovatum UCD-FST 08-225 genome sequencing, assembly, and annotation.</title>
        <authorList>
            <person name="Fakankun I.U."/>
            <person name="Fristensky B."/>
            <person name="Levin D.B."/>
        </authorList>
    </citation>
    <scope>NUCLEOTIDE SEQUENCE [LARGE SCALE GENOMIC DNA]</scope>
    <source>
        <strain evidence="2 3">UCD-FST 08-225</strain>
    </source>
</reference>
<gene>
    <name evidence="2" type="ORF">DMC30DRAFT_236400</name>
</gene>
<feature type="region of interest" description="Disordered" evidence="1">
    <location>
        <begin position="29"/>
        <end position="54"/>
    </location>
</feature>
<dbReference type="AlphaFoldDB" id="A0A5C5FV58"/>
<feature type="compositionally biased region" description="Basic residues" evidence="1">
    <location>
        <begin position="37"/>
        <end position="52"/>
    </location>
</feature>
<evidence type="ECO:0000313" key="2">
    <source>
        <dbReference type="EMBL" id="TNY20718.1"/>
    </source>
</evidence>
<organism evidence="2 3">
    <name type="scientific">Rhodotorula diobovata</name>
    <dbReference type="NCBI Taxonomy" id="5288"/>
    <lineage>
        <taxon>Eukaryota</taxon>
        <taxon>Fungi</taxon>
        <taxon>Dikarya</taxon>
        <taxon>Basidiomycota</taxon>
        <taxon>Pucciniomycotina</taxon>
        <taxon>Microbotryomycetes</taxon>
        <taxon>Sporidiobolales</taxon>
        <taxon>Sporidiobolaceae</taxon>
        <taxon>Rhodotorula</taxon>
    </lineage>
</organism>
<name>A0A5C5FV58_9BASI</name>
<proteinExistence type="predicted"/>
<evidence type="ECO:0000313" key="3">
    <source>
        <dbReference type="Proteomes" id="UP000311382"/>
    </source>
</evidence>
<evidence type="ECO:0000256" key="1">
    <source>
        <dbReference type="SAM" id="MobiDB-lite"/>
    </source>
</evidence>